<keyword evidence="1" id="KW-0328">Glycosyltransferase</keyword>
<dbReference type="SUPFAM" id="SSF53756">
    <property type="entry name" value="UDP-Glycosyltransferase/glycogen phosphorylase"/>
    <property type="match status" value="1"/>
</dbReference>
<dbReference type="InterPro" id="IPR002201">
    <property type="entry name" value="Glyco_trans_9"/>
</dbReference>
<proteinExistence type="predicted"/>
<keyword evidence="2 3" id="KW-0808">Transferase</keyword>
<dbReference type="PANTHER" id="PTHR30160:SF1">
    <property type="entry name" value="LIPOPOLYSACCHARIDE 1,2-N-ACETYLGLUCOSAMINETRANSFERASE-RELATED"/>
    <property type="match status" value="1"/>
</dbReference>
<dbReference type="GO" id="GO:0005829">
    <property type="term" value="C:cytosol"/>
    <property type="evidence" value="ECO:0007669"/>
    <property type="project" value="TreeGrafter"/>
</dbReference>
<evidence type="ECO:0000313" key="4">
    <source>
        <dbReference type="Proteomes" id="UP000320813"/>
    </source>
</evidence>
<dbReference type="CDD" id="cd03789">
    <property type="entry name" value="GT9_LPS_heptosyltransferase"/>
    <property type="match status" value="1"/>
</dbReference>
<dbReference type="InterPro" id="IPR051199">
    <property type="entry name" value="LPS_LOS_Heptosyltrfase"/>
</dbReference>
<gene>
    <name evidence="3" type="ORF">EVJ47_04705</name>
</gene>
<comment type="caution">
    <text evidence="3">The sequence shown here is derived from an EMBL/GenBank/DDBJ whole genome shotgun (WGS) entry which is preliminary data.</text>
</comment>
<dbReference type="AlphaFoldDB" id="A0A519BB17"/>
<sequence length="359" mass="40630">MTDNKKVENILIIKLSSIGDCLLATPAIESIRKGYQDSFITWLIEDKSKDIALLNPNVDEVIVIDKKNFKIPDYLSLIKRLRSRRYDLSIDLQGVDRTSVFAFLSGAKIRYVEEYANLGFLNNKKIIRKGRPLEHAVNFYQFLAENCGGKKIQDVSLTLITSDEDKKFADDFLKKNFGNSDNIFVGINPTGAWKTKRWPIKYFIELSKRLIFSLNANIVIFGGKGDEYFAQEILKEVDSDKIKSAISKTSLKQAKELLGKMDYFITPDSGLMHIASSTPGPKTIALFGSTDPNLTGPVGKNNVILRDNLYCIPCFKKECPLNKIENKNLQGCVLCMKRITPDKVFNEISKDIKAQKQYT</sequence>
<name>A0A519BB17_9DELT</name>
<dbReference type="Proteomes" id="UP000320813">
    <property type="component" value="Unassembled WGS sequence"/>
</dbReference>
<evidence type="ECO:0000313" key="3">
    <source>
        <dbReference type="EMBL" id="RZD14472.1"/>
    </source>
</evidence>
<dbReference type="PANTHER" id="PTHR30160">
    <property type="entry name" value="TETRAACYLDISACCHARIDE 4'-KINASE-RELATED"/>
    <property type="match status" value="1"/>
</dbReference>
<dbReference type="GO" id="GO:0008713">
    <property type="term" value="F:ADP-heptose-lipopolysaccharide heptosyltransferase activity"/>
    <property type="evidence" value="ECO:0007669"/>
    <property type="project" value="TreeGrafter"/>
</dbReference>
<dbReference type="GO" id="GO:0009244">
    <property type="term" value="P:lipopolysaccharide core region biosynthetic process"/>
    <property type="evidence" value="ECO:0007669"/>
    <property type="project" value="TreeGrafter"/>
</dbReference>
<dbReference type="Pfam" id="PF01075">
    <property type="entry name" value="Glyco_transf_9"/>
    <property type="match status" value="1"/>
</dbReference>
<protein>
    <submittedName>
        <fullName evidence="3">Glycosyltransferase family 9 protein</fullName>
    </submittedName>
</protein>
<organism evidence="3 4">
    <name type="scientific">Candidatus Acidulodesulfobacterium ferriphilum</name>
    <dbReference type="NCBI Taxonomy" id="2597223"/>
    <lineage>
        <taxon>Bacteria</taxon>
        <taxon>Deltaproteobacteria</taxon>
        <taxon>Candidatus Acidulodesulfobacterales</taxon>
        <taxon>Candidatus Acidulodesulfobacterium</taxon>
    </lineage>
</organism>
<dbReference type="Gene3D" id="3.40.50.2000">
    <property type="entry name" value="Glycogen Phosphorylase B"/>
    <property type="match status" value="2"/>
</dbReference>
<accession>A0A519BB17</accession>
<evidence type="ECO:0000256" key="2">
    <source>
        <dbReference type="ARBA" id="ARBA00022679"/>
    </source>
</evidence>
<dbReference type="EMBL" id="SGBD01000002">
    <property type="protein sequence ID" value="RZD14472.1"/>
    <property type="molecule type" value="Genomic_DNA"/>
</dbReference>
<reference evidence="3 4" key="1">
    <citation type="submission" date="2019-01" db="EMBL/GenBank/DDBJ databases">
        <title>Insights into ecological role of a new deltaproteobacterial order Candidatus Sinidesulfobacterales (Sva0485) by metagenomics and metatranscriptomics.</title>
        <authorList>
            <person name="Tan S."/>
            <person name="Liu J."/>
            <person name="Fang Y."/>
            <person name="Hedlund B.P."/>
            <person name="Lian Z.H."/>
            <person name="Huang L.Y."/>
            <person name="Li J.T."/>
            <person name="Huang L.N."/>
            <person name="Li W.J."/>
            <person name="Jiang H.C."/>
            <person name="Dong H.L."/>
            <person name="Shu W.S."/>
        </authorList>
    </citation>
    <scope>NUCLEOTIDE SEQUENCE [LARGE SCALE GENOMIC DNA]</scope>
    <source>
        <strain evidence="3">AP3</strain>
    </source>
</reference>
<evidence type="ECO:0000256" key="1">
    <source>
        <dbReference type="ARBA" id="ARBA00022676"/>
    </source>
</evidence>